<accession>A4ZRB2</accession>
<proteinExistence type="predicted"/>
<dbReference type="Pfam" id="PF11753">
    <property type="entry name" value="DUF3310"/>
    <property type="match status" value="1"/>
</dbReference>
<name>A4ZRB2_9CAUD</name>
<protein>
    <submittedName>
        <fullName evidence="1">Gp31</fullName>
    </submittedName>
</protein>
<dbReference type="Proteomes" id="UP000000241">
    <property type="component" value="Segment"/>
</dbReference>
<dbReference type="InterPro" id="IPR021739">
    <property type="entry name" value="SaV-like"/>
</dbReference>
<dbReference type="EMBL" id="EF372997">
    <property type="protein sequence ID" value="ABP87938.1"/>
    <property type="molecule type" value="Genomic_DNA"/>
</dbReference>
<organism evidence="1 2">
    <name type="scientific">Synechococcus phage Syn5</name>
    <dbReference type="NCBI Taxonomy" id="2914003"/>
    <lineage>
        <taxon>Viruses</taxon>
        <taxon>Duplodnaviria</taxon>
        <taxon>Heunggongvirae</taxon>
        <taxon>Uroviricota</taxon>
        <taxon>Caudoviricetes</taxon>
        <taxon>Autographivirales</taxon>
        <taxon>Voetvirus</taxon>
        <taxon>Voetvirus syn5</taxon>
    </lineage>
</organism>
<dbReference type="OrthoDB" id="26730at10239"/>
<dbReference type="KEGG" id="vg:5220199"/>
<sequence>MSSKYSPDHYTTGRIETWDFIIDKELDFLLGNVIKYVVRAGKKDGESRQDDLIKAATYIRKAIETDAL</sequence>
<evidence type="ECO:0000313" key="1">
    <source>
        <dbReference type="EMBL" id="ABP87938.1"/>
    </source>
</evidence>
<evidence type="ECO:0000313" key="2">
    <source>
        <dbReference type="Proteomes" id="UP000000241"/>
    </source>
</evidence>
<gene>
    <name evidence="1" type="primary">31</name>
</gene>
<dbReference type="RefSeq" id="YP_001285440.1">
    <property type="nucleotide sequence ID" value="NC_009531.1"/>
</dbReference>
<dbReference type="GeneID" id="5220199"/>
<keyword evidence="2" id="KW-1185">Reference proteome</keyword>
<reference evidence="1 2" key="1">
    <citation type="journal article" date="2007" name="J. Mol. Biol.">
        <title>Genome sequence, structural proteins, and capsid organization of the cyanophage Syn5: a "horned" bacteriophage of marine synechococcus.</title>
        <authorList>
            <person name="Pope W.H."/>
            <person name="Weigele P.R."/>
            <person name="Chang J."/>
            <person name="Pedulla M.L."/>
            <person name="Ford M.E."/>
            <person name="Houtz J.M."/>
            <person name="Jiang W."/>
            <person name="Chiu W."/>
            <person name="Hatfull G.F."/>
            <person name="Hendrix R.W."/>
            <person name="King J."/>
        </authorList>
    </citation>
    <scope>NUCLEOTIDE SEQUENCE</scope>
</reference>